<dbReference type="GO" id="GO:0033617">
    <property type="term" value="P:mitochondrial respiratory chain complex IV assembly"/>
    <property type="evidence" value="ECO:0007669"/>
    <property type="project" value="TreeGrafter"/>
</dbReference>
<dbReference type="GO" id="GO:1990904">
    <property type="term" value="C:ribonucleoprotein complex"/>
    <property type="evidence" value="ECO:0007669"/>
    <property type="project" value="UniProtKB-KW"/>
</dbReference>
<gene>
    <name evidence="13" type="primary">COX18</name>
    <name evidence="13" type="ORF">CU097_006689</name>
</gene>
<dbReference type="STRING" id="86630.A0A367JNG3"/>
<evidence type="ECO:0000256" key="5">
    <source>
        <dbReference type="ARBA" id="ARBA00022980"/>
    </source>
</evidence>
<feature type="domain" description="Membrane insertase YidC/Oxa/ALB C-terminal" evidence="12">
    <location>
        <begin position="87"/>
        <end position="303"/>
    </location>
</feature>
<dbReference type="Proteomes" id="UP000252139">
    <property type="component" value="Unassembled WGS sequence"/>
</dbReference>
<dbReference type="AlphaFoldDB" id="A0A367JNG3"/>
<dbReference type="GO" id="GO:0005743">
    <property type="term" value="C:mitochondrial inner membrane"/>
    <property type="evidence" value="ECO:0007669"/>
    <property type="project" value="TreeGrafter"/>
</dbReference>
<keyword evidence="5 9" id="KW-0689">Ribosomal protein</keyword>
<evidence type="ECO:0000256" key="6">
    <source>
        <dbReference type="ARBA" id="ARBA00022989"/>
    </source>
</evidence>
<dbReference type="CDD" id="cd20069">
    <property type="entry name" value="5TM_Oxa1-like"/>
    <property type="match status" value="1"/>
</dbReference>
<dbReference type="GO" id="GO:0005840">
    <property type="term" value="C:ribosome"/>
    <property type="evidence" value="ECO:0007669"/>
    <property type="project" value="UniProtKB-KW"/>
</dbReference>
<dbReference type="GO" id="GO:0032979">
    <property type="term" value="P:protein insertion into mitochondrial inner membrane from matrix"/>
    <property type="evidence" value="ECO:0007669"/>
    <property type="project" value="TreeGrafter"/>
</dbReference>
<dbReference type="EMBL" id="PJQL01000966">
    <property type="protein sequence ID" value="RCH91466.1"/>
    <property type="molecule type" value="Genomic_DNA"/>
</dbReference>
<evidence type="ECO:0000256" key="7">
    <source>
        <dbReference type="ARBA" id="ARBA00023136"/>
    </source>
</evidence>
<dbReference type="GO" id="GO:0032977">
    <property type="term" value="F:membrane insertase activity"/>
    <property type="evidence" value="ECO:0007669"/>
    <property type="project" value="InterPro"/>
</dbReference>
<feature type="transmembrane region" description="Helical" evidence="11">
    <location>
        <begin position="87"/>
        <end position="109"/>
    </location>
</feature>
<comment type="caution">
    <text evidence="13">The sequence shown here is derived from an EMBL/GenBank/DDBJ whole genome shotgun (WGS) entry which is preliminary data.</text>
</comment>
<dbReference type="Pfam" id="PF01781">
    <property type="entry name" value="Ribosomal_L38e"/>
    <property type="match status" value="1"/>
</dbReference>
<protein>
    <submittedName>
        <fullName evidence="13">Membrane insertase cox18</fullName>
    </submittedName>
</protein>
<dbReference type="GO" id="GO:0006412">
    <property type="term" value="P:translation"/>
    <property type="evidence" value="ECO:0007669"/>
    <property type="project" value="InterPro"/>
</dbReference>
<feature type="transmembrane region" description="Helical" evidence="11">
    <location>
        <begin position="175"/>
        <end position="197"/>
    </location>
</feature>
<keyword evidence="7 11" id="KW-0472">Membrane</keyword>
<dbReference type="Pfam" id="PF02096">
    <property type="entry name" value="60KD_IMP"/>
    <property type="match status" value="1"/>
</dbReference>
<evidence type="ECO:0000313" key="14">
    <source>
        <dbReference type="Proteomes" id="UP000252139"/>
    </source>
</evidence>
<dbReference type="InterPro" id="IPR002675">
    <property type="entry name" value="Ribosomal_eL38"/>
</dbReference>
<dbReference type="GO" id="GO:0003735">
    <property type="term" value="F:structural constituent of ribosome"/>
    <property type="evidence" value="ECO:0007669"/>
    <property type="project" value="InterPro"/>
</dbReference>
<reference evidence="13 14" key="1">
    <citation type="journal article" date="2018" name="G3 (Bethesda)">
        <title>Phylogenetic and Phylogenomic Definition of Rhizopus Species.</title>
        <authorList>
            <person name="Gryganskyi A.P."/>
            <person name="Golan J."/>
            <person name="Dolatabadi S."/>
            <person name="Mondo S."/>
            <person name="Robb S."/>
            <person name="Idnurm A."/>
            <person name="Muszewska A."/>
            <person name="Steczkiewicz K."/>
            <person name="Masonjones S."/>
            <person name="Liao H.L."/>
            <person name="Gajdeczka M.T."/>
            <person name="Anike F."/>
            <person name="Vuek A."/>
            <person name="Anishchenko I.M."/>
            <person name="Voigt K."/>
            <person name="de Hoog G.S."/>
            <person name="Smith M.E."/>
            <person name="Heitman J."/>
            <person name="Vilgalys R."/>
            <person name="Stajich J.E."/>
        </authorList>
    </citation>
    <scope>NUCLEOTIDE SEQUENCE [LARGE SCALE GENOMIC DNA]</scope>
    <source>
        <strain evidence="13 14">CBS 357.93</strain>
    </source>
</reference>
<proteinExistence type="inferred from homology"/>
<evidence type="ECO:0000256" key="10">
    <source>
        <dbReference type="RuleBase" id="RU003945"/>
    </source>
</evidence>
<sequence>MLSALANRRFACIFSNSSSSSKQRLIIARHVPIVNIPFKEKKSRESTTACLLSSAPLAQLDTSDTLPAILAVNESILTSIHNAGLPWWTTIIASTLLLRSTLTLPIAIYQQRSIGKMIELAPMIQSWAETLKVQVGKDSRDKGWSYKMYQHELQKQYRKKVNTIYAQYGCSRWKVLLLPYVQIPLFVSMSLTLRHLAAYPLPWFGKTAELPADGLTDGGLGFFTDLTATDSTFILPILIGAGNLVNVELNAWYARGMQTPRQKWMTNLFRALSVAMVPIATYAPTAISLYWVTSAWYSVGQNVSFRVPAVRSALGMPALPSKKIKSHPKQIKDIKEFLEIARRKDAKSARVKKNADSVKFKVRCSRYLYTLVVKDKSKANKLRQSLPPALVVNEI</sequence>
<dbReference type="FunFam" id="3.30.720.90:FF:000001">
    <property type="entry name" value="60S ribosomal protein L38"/>
    <property type="match status" value="1"/>
</dbReference>
<comment type="similarity">
    <text evidence="3 10">Belongs to the OXA1/ALB3/YidC family.</text>
</comment>
<keyword evidence="6 11" id="KW-1133">Transmembrane helix</keyword>
<feature type="transmembrane region" description="Helical" evidence="11">
    <location>
        <begin position="274"/>
        <end position="297"/>
    </location>
</feature>
<dbReference type="PANTHER" id="PTHR12428:SF65">
    <property type="entry name" value="CYTOCHROME C OXIDASE ASSEMBLY PROTEIN COX18, MITOCHONDRIAL"/>
    <property type="match status" value="1"/>
</dbReference>
<organism evidence="13 14">
    <name type="scientific">Rhizopus azygosporus</name>
    <name type="common">Rhizopus microsporus var. azygosporus</name>
    <dbReference type="NCBI Taxonomy" id="86630"/>
    <lineage>
        <taxon>Eukaryota</taxon>
        <taxon>Fungi</taxon>
        <taxon>Fungi incertae sedis</taxon>
        <taxon>Mucoromycota</taxon>
        <taxon>Mucoromycotina</taxon>
        <taxon>Mucoromycetes</taxon>
        <taxon>Mucorales</taxon>
        <taxon>Mucorineae</taxon>
        <taxon>Rhizopodaceae</taxon>
        <taxon>Rhizopus</taxon>
    </lineage>
</organism>
<dbReference type="OrthoDB" id="2148490at2759"/>
<accession>A0A367JNG3</accession>
<evidence type="ECO:0000256" key="9">
    <source>
        <dbReference type="RuleBase" id="RU003445"/>
    </source>
</evidence>
<keyword evidence="14" id="KW-1185">Reference proteome</keyword>
<feature type="transmembrane region" description="Helical" evidence="11">
    <location>
        <begin position="233"/>
        <end position="253"/>
    </location>
</feature>
<dbReference type="InterPro" id="IPR001708">
    <property type="entry name" value="YidC/ALB3/OXA1/COX18"/>
</dbReference>
<evidence type="ECO:0000256" key="3">
    <source>
        <dbReference type="ARBA" id="ARBA00009877"/>
    </source>
</evidence>
<dbReference type="InterPro" id="IPR028055">
    <property type="entry name" value="YidC/Oxa/ALB_C"/>
</dbReference>
<dbReference type="PANTHER" id="PTHR12428">
    <property type="entry name" value="OXA1"/>
    <property type="match status" value="1"/>
</dbReference>
<dbReference type="InterPro" id="IPR038464">
    <property type="entry name" value="Ribosomal_eL38_sf"/>
</dbReference>
<evidence type="ECO:0000259" key="12">
    <source>
        <dbReference type="Pfam" id="PF02096"/>
    </source>
</evidence>
<evidence type="ECO:0000313" key="13">
    <source>
        <dbReference type="EMBL" id="RCH91466.1"/>
    </source>
</evidence>
<comment type="similarity">
    <text evidence="2 9">Belongs to the eukaryotic ribosomal protein eL38 family.</text>
</comment>
<keyword evidence="4 10" id="KW-0812">Transmembrane</keyword>
<name>A0A367JNG3_RHIAZ</name>
<evidence type="ECO:0000256" key="8">
    <source>
        <dbReference type="ARBA" id="ARBA00023274"/>
    </source>
</evidence>
<dbReference type="Gene3D" id="3.30.720.90">
    <property type="match status" value="1"/>
</dbReference>
<evidence type="ECO:0000256" key="1">
    <source>
        <dbReference type="ARBA" id="ARBA00004141"/>
    </source>
</evidence>
<evidence type="ECO:0000256" key="2">
    <source>
        <dbReference type="ARBA" id="ARBA00007803"/>
    </source>
</evidence>
<evidence type="ECO:0000256" key="4">
    <source>
        <dbReference type="ARBA" id="ARBA00022692"/>
    </source>
</evidence>
<keyword evidence="8 9" id="KW-0687">Ribonucleoprotein</keyword>
<evidence type="ECO:0000256" key="11">
    <source>
        <dbReference type="SAM" id="Phobius"/>
    </source>
</evidence>
<comment type="subcellular location">
    <subcellularLocation>
        <location evidence="1 10">Membrane</location>
        <topology evidence="1 10">Multi-pass membrane protein</topology>
    </subcellularLocation>
</comment>